<accession>A0A6J4R2I2</accession>
<organism evidence="2">
    <name type="scientific">uncultured Rubrobacteraceae bacterium</name>
    <dbReference type="NCBI Taxonomy" id="349277"/>
    <lineage>
        <taxon>Bacteria</taxon>
        <taxon>Bacillati</taxon>
        <taxon>Actinomycetota</taxon>
        <taxon>Rubrobacteria</taxon>
        <taxon>Rubrobacterales</taxon>
        <taxon>Rubrobacteraceae</taxon>
        <taxon>environmental samples</taxon>
    </lineage>
</organism>
<evidence type="ECO:0000313" key="2">
    <source>
        <dbReference type="EMBL" id="CAA9453642.1"/>
    </source>
</evidence>
<feature type="region of interest" description="Disordered" evidence="1">
    <location>
        <begin position="1"/>
        <end position="65"/>
    </location>
</feature>
<feature type="compositionally biased region" description="Basic residues" evidence="1">
    <location>
        <begin position="20"/>
        <end position="32"/>
    </location>
</feature>
<protein>
    <submittedName>
        <fullName evidence="2">Uncharacterized protein</fullName>
    </submittedName>
</protein>
<proteinExistence type="predicted"/>
<name>A0A6J4R2I2_9ACTN</name>
<dbReference type="EMBL" id="CADCVH010000040">
    <property type="protein sequence ID" value="CAA9453642.1"/>
    <property type="molecule type" value="Genomic_DNA"/>
</dbReference>
<feature type="non-terminal residue" evidence="2">
    <location>
        <position position="65"/>
    </location>
</feature>
<gene>
    <name evidence="2" type="ORF">AVDCRST_MAG02-1242</name>
</gene>
<reference evidence="2" key="1">
    <citation type="submission" date="2020-02" db="EMBL/GenBank/DDBJ databases">
        <authorList>
            <person name="Meier V. D."/>
        </authorList>
    </citation>
    <scope>NUCLEOTIDE SEQUENCE</scope>
    <source>
        <strain evidence="2">AVDCRST_MAG02</strain>
    </source>
</reference>
<feature type="non-terminal residue" evidence="2">
    <location>
        <position position="1"/>
    </location>
</feature>
<sequence>AHPAVLSRPRERAFHNLPPRQKRPGTLRRQRRLRDEGRRCAGAERDRHPDRAGTRSVLAAAPEPM</sequence>
<evidence type="ECO:0000256" key="1">
    <source>
        <dbReference type="SAM" id="MobiDB-lite"/>
    </source>
</evidence>
<feature type="compositionally biased region" description="Basic and acidic residues" evidence="1">
    <location>
        <begin position="33"/>
        <end position="53"/>
    </location>
</feature>
<dbReference type="AlphaFoldDB" id="A0A6J4R2I2"/>